<comment type="caution">
    <text evidence="1">The sequence shown here is derived from an EMBL/GenBank/DDBJ whole genome shotgun (WGS) entry which is preliminary data.</text>
</comment>
<proteinExistence type="predicted"/>
<dbReference type="EMBL" id="JAINUG010000011">
    <property type="protein sequence ID" value="KAJ8414939.1"/>
    <property type="molecule type" value="Genomic_DNA"/>
</dbReference>
<evidence type="ECO:0000313" key="1">
    <source>
        <dbReference type="EMBL" id="KAJ8414939.1"/>
    </source>
</evidence>
<organism evidence="1 2">
    <name type="scientific">Aldrovandia affinis</name>
    <dbReference type="NCBI Taxonomy" id="143900"/>
    <lineage>
        <taxon>Eukaryota</taxon>
        <taxon>Metazoa</taxon>
        <taxon>Chordata</taxon>
        <taxon>Craniata</taxon>
        <taxon>Vertebrata</taxon>
        <taxon>Euteleostomi</taxon>
        <taxon>Actinopterygii</taxon>
        <taxon>Neopterygii</taxon>
        <taxon>Teleostei</taxon>
        <taxon>Notacanthiformes</taxon>
        <taxon>Halosauridae</taxon>
        <taxon>Aldrovandia</taxon>
    </lineage>
</organism>
<name>A0AAD7T5T1_9TELE</name>
<evidence type="ECO:0000313" key="2">
    <source>
        <dbReference type="Proteomes" id="UP001221898"/>
    </source>
</evidence>
<keyword evidence="2" id="KW-1185">Reference proteome</keyword>
<accession>A0AAD7T5T1</accession>
<reference evidence="1" key="1">
    <citation type="journal article" date="2023" name="Science">
        <title>Genome structures resolve the early diversification of teleost fishes.</title>
        <authorList>
            <person name="Parey E."/>
            <person name="Louis A."/>
            <person name="Montfort J."/>
            <person name="Bouchez O."/>
            <person name="Roques C."/>
            <person name="Iampietro C."/>
            <person name="Lluch J."/>
            <person name="Castinel A."/>
            <person name="Donnadieu C."/>
            <person name="Desvignes T."/>
            <person name="Floi Bucao C."/>
            <person name="Jouanno E."/>
            <person name="Wen M."/>
            <person name="Mejri S."/>
            <person name="Dirks R."/>
            <person name="Jansen H."/>
            <person name="Henkel C."/>
            <person name="Chen W.J."/>
            <person name="Zahm M."/>
            <person name="Cabau C."/>
            <person name="Klopp C."/>
            <person name="Thompson A.W."/>
            <person name="Robinson-Rechavi M."/>
            <person name="Braasch I."/>
            <person name="Lecointre G."/>
            <person name="Bobe J."/>
            <person name="Postlethwait J.H."/>
            <person name="Berthelot C."/>
            <person name="Roest Crollius H."/>
            <person name="Guiguen Y."/>
        </authorList>
    </citation>
    <scope>NUCLEOTIDE SEQUENCE</scope>
    <source>
        <strain evidence="1">NC1722</strain>
    </source>
</reference>
<sequence>MWWASGEQLAGLREERVKGGWARVVSGRCSVMVLRKPGWEQQAQMELSSSRFPGLAQGLVSAPVCCQFLQVSGISAILGSLPYRAEEQRGEGGLGVGGLS</sequence>
<gene>
    <name evidence="1" type="ORF">AAFF_G00024620</name>
</gene>
<dbReference type="AlphaFoldDB" id="A0AAD7T5T1"/>
<dbReference type="Proteomes" id="UP001221898">
    <property type="component" value="Unassembled WGS sequence"/>
</dbReference>
<protein>
    <submittedName>
        <fullName evidence="1">Uncharacterized protein</fullName>
    </submittedName>
</protein>